<comment type="caution">
    <text evidence="2">The sequence shown here is derived from an EMBL/GenBank/DDBJ whole genome shotgun (WGS) entry which is preliminary data.</text>
</comment>
<organism evidence="2">
    <name type="scientific">Tanacetum cinerariifolium</name>
    <name type="common">Dalmatian daisy</name>
    <name type="synonym">Chrysanthemum cinerariifolium</name>
    <dbReference type="NCBI Taxonomy" id="118510"/>
    <lineage>
        <taxon>Eukaryota</taxon>
        <taxon>Viridiplantae</taxon>
        <taxon>Streptophyta</taxon>
        <taxon>Embryophyta</taxon>
        <taxon>Tracheophyta</taxon>
        <taxon>Spermatophyta</taxon>
        <taxon>Magnoliopsida</taxon>
        <taxon>eudicotyledons</taxon>
        <taxon>Gunneridae</taxon>
        <taxon>Pentapetalae</taxon>
        <taxon>asterids</taxon>
        <taxon>campanulids</taxon>
        <taxon>Asterales</taxon>
        <taxon>Asteraceae</taxon>
        <taxon>Asteroideae</taxon>
        <taxon>Anthemideae</taxon>
        <taxon>Anthemidinae</taxon>
        <taxon>Tanacetum</taxon>
    </lineage>
</organism>
<feature type="transmembrane region" description="Helical" evidence="1">
    <location>
        <begin position="54"/>
        <end position="79"/>
    </location>
</feature>
<evidence type="ECO:0000313" key="2">
    <source>
        <dbReference type="EMBL" id="GFA44904.1"/>
    </source>
</evidence>
<feature type="transmembrane region" description="Helical" evidence="1">
    <location>
        <begin position="112"/>
        <end position="133"/>
    </location>
</feature>
<accession>A0A699JLW1</accession>
<name>A0A699JLW1_TANCI</name>
<dbReference type="AlphaFoldDB" id="A0A699JLW1"/>
<feature type="transmembrane region" description="Helical" evidence="1">
    <location>
        <begin position="85"/>
        <end position="105"/>
    </location>
</feature>
<reference evidence="2" key="1">
    <citation type="journal article" date="2019" name="Sci. Rep.">
        <title>Draft genome of Tanacetum cinerariifolium, the natural source of mosquito coil.</title>
        <authorList>
            <person name="Yamashiro T."/>
            <person name="Shiraishi A."/>
            <person name="Satake H."/>
            <person name="Nakayama K."/>
        </authorList>
    </citation>
    <scope>NUCLEOTIDE SEQUENCE</scope>
</reference>
<proteinExistence type="predicted"/>
<keyword evidence="1" id="KW-0472">Membrane</keyword>
<keyword evidence="1" id="KW-0812">Transmembrane</keyword>
<sequence length="143" mass="15551">MIHDMEIVALEGYHNPEAMQYCLRSQGTLNHKPSKLVKGMGSIISMVSISPEGFLPSILLLVVVIVTVVIVVVILVVIVVAIDGVVIVVMIIGVEVVVTIFRVVVVVGVSFIIKLSLVIIGFLHMIVFCYLIHYPLGYVNGLL</sequence>
<protein>
    <submittedName>
        <fullName evidence="2">Uncharacterized protein</fullName>
    </submittedName>
</protein>
<gene>
    <name evidence="2" type="ORF">Tci_616876</name>
</gene>
<keyword evidence="1" id="KW-1133">Transmembrane helix</keyword>
<evidence type="ECO:0000256" key="1">
    <source>
        <dbReference type="SAM" id="Phobius"/>
    </source>
</evidence>
<dbReference type="EMBL" id="BKCJ010425971">
    <property type="protein sequence ID" value="GFA44904.1"/>
    <property type="molecule type" value="Genomic_DNA"/>
</dbReference>